<feature type="signal peptide" evidence="2">
    <location>
        <begin position="1"/>
        <end position="25"/>
    </location>
</feature>
<dbReference type="RefSeq" id="WP_185692539.1">
    <property type="nucleotide sequence ID" value="NZ_JACHVA010000076.1"/>
</dbReference>
<dbReference type="EMBL" id="JACHVA010000076">
    <property type="protein sequence ID" value="MBC2601833.1"/>
    <property type="molecule type" value="Genomic_DNA"/>
</dbReference>
<evidence type="ECO:0000313" key="3">
    <source>
        <dbReference type="EMBL" id="MBC2601833.1"/>
    </source>
</evidence>
<keyword evidence="2" id="KW-0732">Signal</keyword>
<feature type="region of interest" description="Disordered" evidence="1">
    <location>
        <begin position="50"/>
        <end position="75"/>
    </location>
</feature>
<organism evidence="3 4">
    <name type="scientific">Puniceicoccus vermicola</name>
    <dbReference type="NCBI Taxonomy" id="388746"/>
    <lineage>
        <taxon>Bacteria</taxon>
        <taxon>Pseudomonadati</taxon>
        <taxon>Verrucomicrobiota</taxon>
        <taxon>Opitutia</taxon>
        <taxon>Puniceicoccales</taxon>
        <taxon>Puniceicoccaceae</taxon>
        <taxon>Puniceicoccus</taxon>
    </lineage>
</organism>
<protein>
    <recommendedName>
        <fullName evidence="5">Cell surface protein</fullName>
    </recommendedName>
</protein>
<proteinExistence type="predicted"/>
<feature type="chain" id="PRO_5031146230" description="Cell surface protein" evidence="2">
    <location>
        <begin position="26"/>
        <end position="453"/>
    </location>
</feature>
<reference evidence="3 4" key="1">
    <citation type="submission" date="2020-07" db="EMBL/GenBank/DDBJ databases">
        <authorList>
            <person name="Feng X."/>
        </authorList>
    </citation>
    <scope>NUCLEOTIDE SEQUENCE [LARGE SCALE GENOMIC DNA]</scope>
    <source>
        <strain evidence="3 4">JCM14086</strain>
    </source>
</reference>
<dbReference type="Proteomes" id="UP000525652">
    <property type="component" value="Unassembled WGS sequence"/>
</dbReference>
<gene>
    <name evidence="3" type="ORF">H5P30_08585</name>
</gene>
<sequence>MKRNPCHFALMAAGLVLFGKLSLFAQPYSGLWEDDENLYDAPIPGWVGPLGDGVAPKAPSEDDTADDDEITEGEGDDLSTFENSINPLFLAWADYVEEYVFNEFTVDPYWSYASQALGPASGDAYGVVSLGDLEQIDLDNELEPGSLTLRFAEPIRNLAGADFAVFENGFLDAATASDDFPKISAELAYVEVSTNGVEFVRFPAISGTEDSVGGYGSVDPTKLYNLVGKHANAYQRSWGTPFDLSDLEGTDPVVNGLVDLDDIRYIRIVDIPGSGDFLDSLGNPIYDAWPTYGSGGADIDALGLISQELSFEDWTGDENLSPELDKDGDGISNFGEYAFRLNPNQPDSEPPFRMEVDEDGGLYFRFRRDQRNSDVRYVVEMTEDLRDSEAWFGIAEFGPLDAENILAVDEVLGVEEIWMADQASVGVLQEVRVQVPELLAVPRFYRVRLEEAE</sequence>
<evidence type="ECO:0000256" key="1">
    <source>
        <dbReference type="SAM" id="MobiDB-lite"/>
    </source>
</evidence>
<accession>A0A7X1E4C1</accession>
<dbReference type="AlphaFoldDB" id="A0A7X1E4C1"/>
<feature type="compositionally biased region" description="Acidic residues" evidence="1">
    <location>
        <begin position="61"/>
        <end position="75"/>
    </location>
</feature>
<evidence type="ECO:0008006" key="5">
    <source>
        <dbReference type="Google" id="ProtNLM"/>
    </source>
</evidence>
<evidence type="ECO:0000256" key="2">
    <source>
        <dbReference type="SAM" id="SignalP"/>
    </source>
</evidence>
<name>A0A7X1E4C1_9BACT</name>
<keyword evidence="4" id="KW-1185">Reference proteome</keyword>
<evidence type="ECO:0000313" key="4">
    <source>
        <dbReference type="Proteomes" id="UP000525652"/>
    </source>
</evidence>
<comment type="caution">
    <text evidence="3">The sequence shown here is derived from an EMBL/GenBank/DDBJ whole genome shotgun (WGS) entry which is preliminary data.</text>
</comment>